<protein>
    <recommendedName>
        <fullName evidence="1">Thioesterase domain-containing protein</fullName>
    </recommendedName>
</protein>
<proteinExistence type="predicted"/>
<feature type="domain" description="Thioesterase" evidence="1">
    <location>
        <begin position="32"/>
        <end position="98"/>
    </location>
</feature>
<dbReference type="Proteomes" id="UP000638263">
    <property type="component" value="Unassembled WGS sequence"/>
</dbReference>
<dbReference type="AlphaFoldDB" id="A0A917RMF3"/>
<reference evidence="2" key="2">
    <citation type="submission" date="2020-09" db="EMBL/GenBank/DDBJ databases">
        <authorList>
            <person name="Sun Q."/>
            <person name="Zhou Y."/>
        </authorList>
    </citation>
    <scope>NUCLEOTIDE SEQUENCE</scope>
    <source>
        <strain evidence="2">CGMCC 4.3508</strain>
    </source>
</reference>
<comment type="caution">
    <text evidence="2">The sequence shown here is derived from an EMBL/GenBank/DDBJ whole genome shotgun (WGS) entry which is preliminary data.</text>
</comment>
<evidence type="ECO:0000259" key="1">
    <source>
        <dbReference type="Pfam" id="PF03061"/>
    </source>
</evidence>
<name>A0A917RMF3_9NOCA</name>
<sequence length="154" mass="16606">MSLEDPRRRSPDYYPLTFQYTPVFGDVDSYRHLNNVALGRLLEEGRAQLNRLTFAESGAGTPELHLASTTIDFLYPGAYPDPVVCATGVIRIGNTSFGIAQGLLQNARFLAVSESVMVKTIEGVPTEITDSERVGLRGLLVTAADAELPGGGPH</sequence>
<evidence type="ECO:0000313" key="2">
    <source>
        <dbReference type="EMBL" id="GGL14105.1"/>
    </source>
</evidence>
<dbReference type="CDD" id="cd00586">
    <property type="entry name" value="4HBT"/>
    <property type="match status" value="1"/>
</dbReference>
<dbReference type="RefSeq" id="WP_189094294.1">
    <property type="nucleotide sequence ID" value="NZ_BMMH01000005.1"/>
</dbReference>
<gene>
    <name evidence="2" type="ORF">GCM10011588_30770</name>
</gene>
<dbReference type="SUPFAM" id="SSF54637">
    <property type="entry name" value="Thioesterase/thiol ester dehydrase-isomerase"/>
    <property type="match status" value="1"/>
</dbReference>
<dbReference type="Pfam" id="PF03061">
    <property type="entry name" value="4HBT"/>
    <property type="match status" value="1"/>
</dbReference>
<dbReference type="Gene3D" id="3.10.129.10">
    <property type="entry name" value="Hotdog Thioesterase"/>
    <property type="match status" value="1"/>
</dbReference>
<accession>A0A917RMF3</accession>
<keyword evidence="3" id="KW-1185">Reference proteome</keyword>
<dbReference type="InterPro" id="IPR029069">
    <property type="entry name" value="HotDog_dom_sf"/>
</dbReference>
<reference evidence="2" key="1">
    <citation type="journal article" date="2014" name="Int. J. Syst. Evol. Microbiol.">
        <title>Complete genome sequence of Corynebacterium casei LMG S-19264T (=DSM 44701T), isolated from a smear-ripened cheese.</title>
        <authorList>
            <consortium name="US DOE Joint Genome Institute (JGI-PGF)"/>
            <person name="Walter F."/>
            <person name="Albersmeier A."/>
            <person name="Kalinowski J."/>
            <person name="Ruckert C."/>
        </authorList>
    </citation>
    <scope>NUCLEOTIDE SEQUENCE</scope>
    <source>
        <strain evidence="2">CGMCC 4.3508</strain>
    </source>
</reference>
<evidence type="ECO:0000313" key="3">
    <source>
        <dbReference type="Proteomes" id="UP000638263"/>
    </source>
</evidence>
<organism evidence="2 3">
    <name type="scientific">Nocardia jinanensis</name>
    <dbReference type="NCBI Taxonomy" id="382504"/>
    <lineage>
        <taxon>Bacteria</taxon>
        <taxon>Bacillati</taxon>
        <taxon>Actinomycetota</taxon>
        <taxon>Actinomycetes</taxon>
        <taxon>Mycobacteriales</taxon>
        <taxon>Nocardiaceae</taxon>
        <taxon>Nocardia</taxon>
    </lineage>
</organism>
<dbReference type="EMBL" id="BMMH01000005">
    <property type="protein sequence ID" value="GGL14105.1"/>
    <property type="molecule type" value="Genomic_DNA"/>
</dbReference>
<dbReference type="InterPro" id="IPR006683">
    <property type="entry name" value="Thioestr_dom"/>
</dbReference>